<dbReference type="OrthoDB" id="19439at2759"/>
<dbReference type="InParanoid" id="A0A067MXM8"/>
<evidence type="ECO:0000313" key="8">
    <source>
        <dbReference type="EMBL" id="KDQ16291.1"/>
    </source>
</evidence>
<keyword evidence="5" id="KW-0687">Ribonucleoprotein</keyword>
<dbReference type="GO" id="GO:0005762">
    <property type="term" value="C:mitochondrial large ribosomal subunit"/>
    <property type="evidence" value="ECO:0007669"/>
    <property type="project" value="TreeGrafter"/>
</dbReference>
<evidence type="ECO:0000256" key="5">
    <source>
        <dbReference type="ARBA" id="ARBA00023274"/>
    </source>
</evidence>
<keyword evidence="3" id="KW-0689">Ribosomal protein</keyword>
<dbReference type="Pfam" id="PF05046">
    <property type="entry name" value="Img2"/>
    <property type="match status" value="1"/>
</dbReference>
<comment type="subcellular location">
    <subcellularLocation>
        <location evidence="1">Mitochondrion</location>
    </subcellularLocation>
</comment>
<feature type="compositionally biased region" description="Pro residues" evidence="7">
    <location>
        <begin position="65"/>
        <end position="75"/>
    </location>
</feature>
<evidence type="ECO:0000256" key="1">
    <source>
        <dbReference type="ARBA" id="ARBA00004173"/>
    </source>
</evidence>
<proteinExistence type="inferred from homology"/>
<comment type="similarity">
    <text evidence="2">Belongs to the mitochondrion-specific ribosomal protein mL49 family.</text>
</comment>
<dbReference type="AlphaFoldDB" id="A0A067MXM8"/>
<dbReference type="EMBL" id="KL198028">
    <property type="protein sequence ID" value="KDQ16291.1"/>
    <property type="molecule type" value="Genomic_DNA"/>
</dbReference>
<evidence type="ECO:0000256" key="7">
    <source>
        <dbReference type="SAM" id="MobiDB-lite"/>
    </source>
</evidence>
<dbReference type="STRING" id="930990.A0A067MXM8"/>
<dbReference type="GO" id="GO:0006412">
    <property type="term" value="P:translation"/>
    <property type="evidence" value="ECO:0007669"/>
    <property type="project" value="InterPro"/>
</dbReference>
<gene>
    <name evidence="8" type="ORF">BOTBODRAFT_173193</name>
</gene>
<reference evidence="9" key="1">
    <citation type="journal article" date="2014" name="Proc. Natl. Acad. Sci. U.S.A.">
        <title>Extensive sampling of basidiomycete genomes demonstrates inadequacy of the white-rot/brown-rot paradigm for wood decay fungi.</title>
        <authorList>
            <person name="Riley R."/>
            <person name="Salamov A.A."/>
            <person name="Brown D.W."/>
            <person name="Nagy L.G."/>
            <person name="Floudas D."/>
            <person name="Held B.W."/>
            <person name="Levasseur A."/>
            <person name="Lombard V."/>
            <person name="Morin E."/>
            <person name="Otillar R."/>
            <person name="Lindquist E.A."/>
            <person name="Sun H."/>
            <person name="LaButti K.M."/>
            <person name="Schmutz J."/>
            <person name="Jabbour D."/>
            <person name="Luo H."/>
            <person name="Baker S.E."/>
            <person name="Pisabarro A.G."/>
            <person name="Walton J.D."/>
            <person name="Blanchette R.A."/>
            <person name="Henrissat B."/>
            <person name="Martin F."/>
            <person name="Cullen D."/>
            <person name="Hibbett D.S."/>
            <person name="Grigoriev I.V."/>
        </authorList>
    </citation>
    <scope>NUCLEOTIDE SEQUENCE [LARGE SCALE GENOMIC DNA]</scope>
    <source>
        <strain evidence="9">FD-172 SS1</strain>
    </source>
</reference>
<dbReference type="Gene3D" id="3.30.780.10">
    <property type="entry name" value="SUI1-like domain"/>
    <property type="match status" value="1"/>
</dbReference>
<dbReference type="FunCoup" id="A0A067MXM8">
    <property type="interactions" value="48"/>
</dbReference>
<dbReference type="PANTHER" id="PTHR13477:SF0">
    <property type="entry name" value="LARGE RIBOSOMAL SUBUNIT PROTEIN ML49"/>
    <property type="match status" value="1"/>
</dbReference>
<accession>A0A067MXM8</accession>
<evidence type="ECO:0000313" key="9">
    <source>
        <dbReference type="Proteomes" id="UP000027195"/>
    </source>
</evidence>
<dbReference type="Proteomes" id="UP000027195">
    <property type="component" value="Unassembled WGS sequence"/>
</dbReference>
<keyword evidence="9" id="KW-1185">Reference proteome</keyword>
<dbReference type="InterPro" id="IPR007740">
    <property type="entry name" value="Ribosomal_mL49"/>
</dbReference>
<sequence>MFVRALSTRAAACGYHVARTPTNATLPVYTDIRNAASRVSTVVRYVRGDVQALRQDLIAHLSPARPAPATLPPPAARSAHTSSPHSAGPKPLDIRINPRTKNIEIPGNWRKEVVQFLTERGF</sequence>
<name>A0A067MXM8_BOTB1</name>
<feature type="region of interest" description="Disordered" evidence="7">
    <location>
        <begin position="63"/>
        <end position="98"/>
    </location>
</feature>
<evidence type="ECO:0000256" key="4">
    <source>
        <dbReference type="ARBA" id="ARBA00023128"/>
    </source>
</evidence>
<dbReference type="GO" id="GO:0003735">
    <property type="term" value="F:structural constituent of ribosome"/>
    <property type="evidence" value="ECO:0007669"/>
    <property type="project" value="InterPro"/>
</dbReference>
<dbReference type="HOGENOM" id="CLU_085757_4_0_1"/>
<protein>
    <recommendedName>
        <fullName evidence="6">Large ribosomal subunit protein mL49</fullName>
    </recommendedName>
</protein>
<organism evidence="8 9">
    <name type="scientific">Botryobasidium botryosum (strain FD-172 SS1)</name>
    <dbReference type="NCBI Taxonomy" id="930990"/>
    <lineage>
        <taxon>Eukaryota</taxon>
        <taxon>Fungi</taxon>
        <taxon>Dikarya</taxon>
        <taxon>Basidiomycota</taxon>
        <taxon>Agaricomycotina</taxon>
        <taxon>Agaricomycetes</taxon>
        <taxon>Cantharellales</taxon>
        <taxon>Botryobasidiaceae</taxon>
        <taxon>Botryobasidium</taxon>
    </lineage>
</organism>
<keyword evidence="4" id="KW-0496">Mitochondrion</keyword>
<evidence type="ECO:0000256" key="3">
    <source>
        <dbReference type="ARBA" id="ARBA00022980"/>
    </source>
</evidence>
<evidence type="ECO:0000256" key="2">
    <source>
        <dbReference type="ARBA" id="ARBA00005677"/>
    </source>
</evidence>
<dbReference type="PANTHER" id="PTHR13477">
    <property type="entry name" value="MITOCHONDRIAL 39S RIBOSOMAL PROTEIN L49"/>
    <property type="match status" value="1"/>
</dbReference>
<evidence type="ECO:0000256" key="6">
    <source>
        <dbReference type="ARBA" id="ARBA00035191"/>
    </source>
</evidence>